<feature type="transmembrane region" description="Helical" evidence="2">
    <location>
        <begin position="247"/>
        <end position="270"/>
    </location>
</feature>
<organism evidence="3 4">
    <name type="scientific">Halalkaliarchaeum desulfuricum</name>
    <dbReference type="NCBI Taxonomy" id="2055893"/>
    <lineage>
        <taxon>Archaea</taxon>
        <taxon>Methanobacteriati</taxon>
        <taxon>Methanobacteriota</taxon>
        <taxon>Stenosarchaea group</taxon>
        <taxon>Halobacteria</taxon>
        <taxon>Halobacteriales</taxon>
        <taxon>Haloferacaceae</taxon>
        <taxon>Halalkaliarchaeum</taxon>
    </lineage>
</organism>
<feature type="transmembrane region" description="Helical" evidence="2">
    <location>
        <begin position="320"/>
        <end position="341"/>
    </location>
</feature>
<evidence type="ECO:0000256" key="2">
    <source>
        <dbReference type="SAM" id="Phobius"/>
    </source>
</evidence>
<feature type="transmembrane region" description="Helical" evidence="2">
    <location>
        <begin position="401"/>
        <end position="421"/>
    </location>
</feature>
<feature type="transmembrane region" description="Helical" evidence="2">
    <location>
        <begin position="361"/>
        <end position="381"/>
    </location>
</feature>
<feature type="region of interest" description="Disordered" evidence="1">
    <location>
        <begin position="578"/>
        <end position="607"/>
    </location>
</feature>
<keyword evidence="2" id="KW-0472">Membrane</keyword>
<feature type="transmembrane region" description="Helical" evidence="2">
    <location>
        <begin position="126"/>
        <end position="150"/>
    </location>
</feature>
<protein>
    <submittedName>
        <fullName evidence="3">Uncharacterized protein</fullName>
    </submittedName>
</protein>
<dbReference type="AlphaFoldDB" id="A0A343TJL7"/>
<dbReference type="GeneID" id="37878014"/>
<dbReference type="Proteomes" id="UP000263012">
    <property type="component" value="Chromosome"/>
</dbReference>
<keyword evidence="2" id="KW-0812">Transmembrane</keyword>
<dbReference type="RefSeq" id="WP_119817638.1">
    <property type="nucleotide sequence ID" value="NZ_CP025066.1"/>
</dbReference>
<evidence type="ECO:0000313" key="4">
    <source>
        <dbReference type="Proteomes" id="UP000263012"/>
    </source>
</evidence>
<feature type="transmembrane region" description="Helical" evidence="2">
    <location>
        <begin position="17"/>
        <end position="36"/>
    </location>
</feature>
<keyword evidence="4" id="KW-1185">Reference proteome</keyword>
<proteinExistence type="predicted"/>
<dbReference type="KEGG" id="hdf:AArcSl_1660"/>
<gene>
    <name evidence="3" type="ORF">AArcSl_1660</name>
</gene>
<accession>A0A343TJL7</accession>
<reference evidence="4" key="1">
    <citation type="submission" date="2017-11" db="EMBL/GenBank/DDBJ databases">
        <title>Phenotypic and genomic properties of facultatively anaerobic sulfur-reducing natronoarchaea from hypersaline soda lakes.</title>
        <authorList>
            <person name="Sorokin D.Y."/>
            <person name="Kublanov I.V."/>
            <person name="Roman P."/>
            <person name="Sinninghe Damste J.S."/>
            <person name="Golyshin P.N."/>
            <person name="Rojo D."/>
            <person name="Ciordia S."/>
            <person name="Mena M.D.C."/>
            <person name="Ferrer M."/>
            <person name="Messina E."/>
            <person name="Smedile F."/>
            <person name="La Spada G."/>
            <person name="La Cono V."/>
            <person name="Yakimov M.M."/>
        </authorList>
    </citation>
    <scope>NUCLEOTIDE SEQUENCE [LARGE SCALE GENOMIC DNA]</scope>
    <source>
        <strain evidence="4">AArc-Sl</strain>
    </source>
</reference>
<dbReference type="EMBL" id="CP025066">
    <property type="protein sequence ID" value="AUX09289.1"/>
    <property type="molecule type" value="Genomic_DNA"/>
</dbReference>
<name>A0A343TJL7_9EURY</name>
<evidence type="ECO:0000313" key="3">
    <source>
        <dbReference type="EMBL" id="AUX09289.1"/>
    </source>
</evidence>
<keyword evidence="2" id="KW-1133">Transmembrane helix</keyword>
<dbReference type="OrthoDB" id="386409at2157"/>
<feature type="transmembrane region" description="Helical" evidence="2">
    <location>
        <begin position="427"/>
        <end position="447"/>
    </location>
</feature>
<feature type="transmembrane region" description="Helical" evidence="2">
    <location>
        <begin position="276"/>
        <end position="299"/>
    </location>
</feature>
<evidence type="ECO:0000256" key="1">
    <source>
        <dbReference type="SAM" id="MobiDB-lite"/>
    </source>
</evidence>
<sequence length="607" mass="65488">MILQVNPSVPAITTEQFLVGVLLLAAAFAITAVVALRLRYTGLDDHEAEVVASVRRQLAARSPGTVRISRDEDLEARREDIRRAFDATGAVEDVVTLRQAYRSIRAQAGEAARPYLEIVPRPARRFAALAVVVLVFGTVAVASETLYQWLLVETRPLAPEEWPMLAITESQAALSILQVWIAATPVIGATAEWLFVIGVLVGEWVYRRPWLFGVLLLAVAGRIVRFDRAGAERVAFPLPTPTLVAKLAAGMIGAGWVAAMLVIGAARVVAAAEPAYWGALVLVGVGLWILVTAGYAAVRAGSAILESYRQAADDDTRGRLLVRLIGIGLAVIVAPVVPVWVVVAIGSLPELVGAFLVAETAVQLLVVLVALGVVAAGVYVVREATDDVQAALREVLSRRGWQAAVFGRAVPLGLVVLAYLLARPWGFGRPASVVIGVVVGVAAAGLWQLSLRLRDRVELSEASNAAHEVVVHAYRVETKGSCQHLARINGTLVAAPDQEGPVDAVLEQCREAFRDERRRPTVGSAHARMLTEDGIVDPAETERRLRAEARSWIEGTVHREYGVDYDRLADRLERQVPPEIAQEELDRAPKSPTTPVQYRKGLLVPSS</sequence>